<protein>
    <submittedName>
        <fullName evidence="2">Transposase IS116/IS110/IS902 family protein</fullName>
    </submittedName>
</protein>
<evidence type="ECO:0000313" key="2">
    <source>
        <dbReference type="EMBL" id="SJL84210.1"/>
    </source>
</evidence>
<feature type="domain" description="Transposase IS116/IS110/IS902 C-terminal" evidence="1">
    <location>
        <begin position="31"/>
        <end position="77"/>
    </location>
</feature>
<name>A0A1R4B5L8_9VIBR</name>
<gene>
    <name evidence="2" type="ORF">VPAL9027_02192</name>
</gene>
<keyword evidence="3" id="KW-1185">Reference proteome</keyword>
<accession>A0A1R4B5L8</accession>
<evidence type="ECO:0000313" key="3">
    <source>
        <dbReference type="Proteomes" id="UP000189475"/>
    </source>
</evidence>
<dbReference type="GO" id="GO:0006313">
    <property type="term" value="P:DNA transposition"/>
    <property type="evidence" value="ECO:0007669"/>
    <property type="project" value="InterPro"/>
</dbReference>
<dbReference type="Pfam" id="PF02371">
    <property type="entry name" value="Transposase_20"/>
    <property type="match status" value="1"/>
</dbReference>
<dbReference type="EMBL" id="FUFT01000005">
    <property type="protein sequence ID" value="SJL84210.1"/>
    <property type="molecule type" value="Genomic_DNA"/>
</dbReference>
<dbReference type="InterPro" id="IPR003346">
    <property type="entry name" value="Transposase_20"/>
</dbReference>
<dbReference type="GO" id="GO:0003677">
    <property type="term" value="F:DNA binding"/>
    <property type="evidence" value="ECO:0007669"/>
    <property type="project" value="InterPro"/>
</dbReference>
<dbReference type="GO" id="GO:0004803">
    <property type="term" value="F:transposase activity"/>
    <property type="evidence" value="ECO:0007669"/>
    <property type="project" value="InterPro"/>
</dbReference>
<proteinExistence type="predicted"/>
<reference evidence="2 3" key="1">
    <citation type="submission" date="2017-02" db="EMBL/GenBank/DDBJ databases">
        <authorList>
            <person name="Peterson S.W."/>
        </authorList>
    </citation>
    <scope>NUCLEOTIDE SEQUENCE [LARGE SCALE GENOMIC DNA]</scope>
    <source>
        <strain evidence="2 3">CECT 9027</strain>
    </source>
</reference>
<evidence type="ECO:0000259" key="1">
    <source>
        <dbReference type="Pfam" id="PF02371"/>
    </source>
</evidence>
<dbReference type="AlphaFoldDB" id="A0A1R4B5L8"/>
<sequence>MTAFKKQIEKIEMLIMTLIEKTPDYQSKNIILQSVPGIGKVSASAIISNVPELGYINNKQAASLIGVAPMNRESGRYAL</sequence>
<dbReference type="Proteomes" id="UP000189475">
    <property type="component" value="Unassembled WGS sequence"/>
</dbReference>
<organism evidence="2 3">
    <name type="scientific">Vibrio palustris</name>
    <dbReference type="NCBI Taxonomy" id="1918946"/>
    <lineage>
        <taxon>Bacteria</taxon>
        <taxon>Pseudomonadati</taxon>
        <taxon>Pseudomonadota</taxon>
        <taxon>Gammaproteobacteria</taxon>
        <taxon>Vibrionales</taxon>
        <taxon>Vibrionaceae</taxon>
        <taxon>Vibrio</taxon>
    </lineage>
</organism>
<dbReference type="STRING" id="1918946.VPAL9027_02192"/>